<name>A0ACC0UPC5_9AGAM</name>
<protein>
    <submittedName>
        <fullName evidence="1">P-loop containing nucleoside triphosphate hydrolase protein</fullName>
    </submittedName>
</protein>
<sequence length="629" mass="69696">MDSPSRLRSVTQERDLDEFLNTAQLAGTEFTAERRNLKIIQAPASASLNPYLPSEEEEMSTLRKHSENKQRLRVPRRPPWTKSISQAQLERQEKDAFLQWRRGLAELQDRDKFLLTPFERNLEVWRQLWRVIERSHLIVQIVDARNPLKFRCEDLEAYVQDVEGAEGEQGTGKGRRKNLLLINKADLLTTEQRRIWADYFDSQGICSAFYSATNATASQKAQGEALVAEELTTPPDEAIEENQSITSSQEDREAIEEESSPNASTSSTASAGSYNSGSDENVDSHSDEDTHDNRDPRVKVLSVLELEDLFMASAPDLSGEFLHENNPEKLVVGLSSTINSLLGEKKVSVSSTPGKTKHFQTINLSDTIILCDCPGLVFPQFSTTKAELVCDGVLPIDQLREHTGPVSLVVRRIPKAVLEGMYGLNIKPLGSEEGGNGTLRAEDLLISYAVARGFTRSGKGNPDEARAARYILKDYVNAKLLFCHPPPNVSADEFNFAARSLALRRVAKKKRAPSTRVGKSADTFPLDRSIGDPSGLPSLTDQSQKSRSLDRQFFDEAGLAARPFAKGVGGRIQSISRAILYPHHLSVADDGTPLGKQGVFLADVGVPLLGKKNHKKMKRTKQRSGKGYD</sequence>
<keyword evidence="1" id="KW-0378">Hydrolase</keyword>
<dbReference type="Proteomes" id="UP001207468">
    <property type="component" value="Unassembled WGS sequence"/>
</dbReference>
<accession>A0ACC0UPC5</accession>
<reference evidence="1" key="1">
    <citation type="submission" date="2021-03" db="EMBL/GenBank/DDBJ databases">
        <title>Evolutionary priming and transition to the ectomycorrhizal habit in an iconic lineage of mushroom-forming fungi: is preadaptation a requirement?</title>
        <authorList>
            <consortium name="DOE Joint Genome Institute"/>
            <person name="Looney B.P."/>
            <person name="Miyauchi S."/>
            <person name="Morin E."/>
            <person name="Drula E."/>
            <person name="Courty P.E."/>
            <person name="Chicoki N."/>
            <person name="Fauchery L."/>
            <person name="Kohler A."/>
            <person name="Kuo A."/>
            <person name="LaButti K."/>
            <person name="Pangilinan J."/>
            <person name="Lipzen A."/>
            <person name="Riley R."/>
            <person name="Andreopoulos W."/>
            <person name="He G."/>
            <person name="Johnson J."/>
            <person name="Barry K.W."/>
            <person name="Grigoriev I.V."/>
            <person name="Nagy L."/>
            <person name="Hibbett D."/>
            <person name="Henrissat B."/>
            <person name="Matheny P.B."/>
            <person name="Labbe J."/>
            <person name="Martin A.F."/>
        </authorList>
    </citation>
    <scope>NUCLEOTIDE SEQUENCE</scope>
    <source>
        <strain evidence="1">BPL698</strain>
    </source>
</reference>
<evidence type="ECO:0000313" key="1">
    <source>
        <dbReference type="EMBL" id="KAI9513076.1"/>
    </source>
</evidence>
<evidence type="ECO:0000313" key="2">
    <source>
        <dbReference type="Proteomes" id="UP001207468"/>
    </source>
</evidence>
<keyword evidence="2" id="KW-1185">Reference proteome</keyword>
<comment type="caution">
    <text evidence="1">The sequence shown here is derived from an EMBL/GenBank/DDBJ whole genome shotgun (WGS) entry which is preliminary data.</text>
</comment>
<organism evidence="1 2">
    <name type="scientific">Russula earlei</name>
    <dbReference type="NCBI Taxonomy" id="71964"/>
    <lineage>
        <taxon>Eukaryota</taxon>
        <taxon>Fungi</taxon>
        <taxon>Dikarya</taxon>
        <taxon>Basidiomycota</taxon>
        <taxon>Agaricomycotina</taxon>
        <taxon>Agaricomycetes</taxon>
        <taxon>Russulales</taxon>
        <taxon>Russulaceae</taxon>
        <taxon>Russula</taxon>
    </lineage>
</organism>
<gene>
    <name evidence="1" type="ORF">F5148DRAFT_1158516</name>
</gene>
<dbReference type="EMBL" id="JAGFNK010000003">
    <property type="protein sequence ID" value="KAI9513076.1"/>
    <property type="molecule type" value="Genomic_DNA"/>
</dbReference>
<proteinExistence type="predicted"/>